<dbReference type="RefSeq" id="XP_015409491.1">
    <property type="nucleotide sequence ID" value="XM_015547951.1"/>
</dbReference>
<evidence type="ECO:0000256" key="1">
    <source>
        <dbReference type="ARBA" id="ARBA00022801"/>
    </source>
</evidence>
<proteinExistence type="predicted"/>
<keyword evidence="1 2" id="KW-0378">Hydrolase</keyword>
<dbReference type="EMBL" id="JNOM01000050">
    <property type="protein sequence ID" value="KNG88568.1"/>
    <property type="molecule type" value="Genomic_DNA"/>
</dbReference>
<dbReference type="GO" id="GO:0005975">
    <property type="term" value="P:carbohydrate metabolic process"/>
    <property type="evidence" value="ECO:0007669"/>
    <property type="project" value="InterPro"/>
</dbReference>
<sequence>MRPSLALIATTAGTTLAASNNNYTEWMATSWLSKSVPLSRNYAYGVLYRGIEFAHNKTNNPEYLDFIESQLSGVVSDSGELIDYNLTDKISLDDLRIGTNFLSAWAATGEDKFKLGADTLRRQIDLTPRNEGGGLWHRDPTYPNQMWLDGIYMSTNFYALYTAWLDADNSTAWDDIMLQYDLIEEHCLREDGLLAHGFDYSKTAVWADPETGAAPLVWNRALGWYFMALVDILDYFPKSHPGWETNLSRFQKLAQVLKRTQDESGGWWLIMNEPYPSDPRNYIESSGSAMFTYGFLKGMRNGYLETSDYSQAAEDGYKLLVDKFLSKNNNGTLNWDGTVEVGSLSSNGSFEYYISVPVVQNDVKGAGPFMYASYELEAY</sequence>
<dbReference type="AlphaFoldDB" id="A0A0L1JAX2"/>
<dbReference type="OrthoDB" id="540611at2759"/>
<gene>
    <name evidence="2" type="ORF">ANOM_002694</name>
</gene>
<dbReference type="InterPro" id="IPR010905">
    <property type="entry name" value="Glyco_hydro_88"/>
</dbReference>
<keyword evidence="3" id="KW-1185">Reference proteome</keyword>
<dbReference type="Pfam" id="PF07470">
    <property type="entry name" value="Glyco_hydro_88"/>
    <property type="match status" value="1"/>
</dbReference>
<dbReference type="PANTHER" id="PTHR33886">
    <property type="entry name" value="UNSATURATED RHAMNOGALACTURONAN HYDROLASE (EUROFUNG)"/>
    <property type="match status" value="1"/>
</dbReference>
<protein>
    <submittedName>
        <fullName evidence="2">Cell wall glycosyl hydrolase YteR</fullName>
    </submittedName>
</protein>
<name>A0A0L1JAX2_ASPN3</name>
<dbReference type="PANTHER" id="PTHR33886:SF9">
    <property type="entry name" value="UNSATURATED RHAMNOGALACTURONAN HYDROLASE (EUROFUNG)"/>
    <property type="match status" value="1"/>
</dbReference>
<comment type="caution">
    <text evidence="2">The sequence shown here is derived from an EMBL/GenBank/DDBJ whole genome shotgun (WGS) entry which is preliminary data.</text>
</comment>
<dbReference type="GO" id="GO:0016787">
    <property type="term" value="F:hydrolase activity"/>
    <property type="evidence" value="ECO:0007669"/>
    <property type="project" value="UniProtKB-KW"/>
</dbReference>
<evidence type="ECO:0000313" key="2">
    <source>
        <dbReference type="EMBL" id="KNG88568.1"/>
    </source>
</evidence>
<dbReference type="InterPro" id="IPR052043">
    <property type="entry name" value="PolySaccharide_Degr_Enz"/>
</dbReference>
<evidence type="ECO:0000313" key="3">
    <source>
        <dbReference type="Proteomes" id="UP000037505"/>
    </source>
</evidence>
<dbReference type="InterPro" id="IPR012341">
    <property type="entry name" value="6hp_glycosidase-like_sf"/>
</dbReference>
<dbReference type="Proteomes" id="UP000037505">
    <property type="component" value="Unassembled WGS sequence"/>
</dbReference>
<reference evidence="2 3" key="1">
    <citation type="submission" date="2014-06" db="EMBL/GenBank/DDBJ databases">
        <title>The Genome of the Aflatoxigenic Filamentous Fungus Aspergillus nomius.</title>
        <authorList>
            <person name="Moore M.G."/>
            <person name="Shannon B.M."/>
            <person name="Brian M.M."/>
        </authorList>
    </citation>
    <scope>NUCLEOTIDE SEQUENCE [LARGE SCALE GENOMIC DNA]</scope>
    <source>
        <strain evidence="2 3">NRRL 13137</strain>
    </source>
</reference>
<dbReference type="SUPFAM" id="SSF48208">
    <property type="entry name" value="Six-hairpin glycosidases"/>
    <property type="match status" value="1"/>
</dbReference>
<organism evidence="2 3">
    <name type="scientific">Aspergillus nomiae NRRL (strain ATCC 15546 / NRRL 13137 / CBS 260.88 / M93)</name>
    <dbReference type="NCBI Taxonomy" id="1509407"/>
    <lineage>
        <taxon>Eukaryota</taxon>
        <taxon>Fungi</taxon>
        <taxon>Dikarya</taxon>
        <taxon>Ascomycota</taxon>
        <taxon>Pezizomycotina</taxon>
        <taxon>Eurotiomycetes</taxon>
        <taxon>Eurotiomycetidae</taxon>
        <taxon>Eurotiales</taxon>
        <taxon>Aspergillaceae</taxon>
        <taxon>Aspergillus</taxon>
        <taxon>Aspergillus subgen. Circumdati</taxon>
    </lineage>
</organism>
<dbReference type="GeneID" id="26804498"/>
<accession>A0A0L1JAX2</accession>
<dbReference type="Gene3D" id="1.50.10.10">
    <property type="match status" value="1"/>
</dbReference>
<dbReference type="InterPro" id="IPR008928">
    <property type="entry name" value="6-hairpin_glycosidase_sf"/>
</dbReference>
<dbReference type="STRING" id="1509407.A0A0L1JAX2"/>